<dbReference type="Proteomes" id="UP000836841">
    <property type="component" value="Chromosome 3"/>
</dbReference>
<evidence type="ECO:0000256" key="4">
    <source>
        <dbReference type="ARBA" id="ARBA00023242"/>
    </source>
</evidence>
<dbReference type="GO" id="GO:0000785">
    <property type="term" value="C:chromatin"/>
    <property type="evidence" value="ECO:0007669"/>
    <property type="project" value="TreeGrafter"/>
</dbReference>
<dbReference type="PROSITE" id="PS51184">
    <property type="entry name" value="JMJC"/>
    <property type="match status" value="1"/>
</dbReference>
<evidence type="ECO:0000259" key="6">
    <source>
        <dbReference type="PROSITE" id="PS51184"/>
    </source>
</evidence>
<dbReference type="GO" id="GO:0031490">
    <property type="term" value="F:chromatin DNA binding"/>
    <property type="evidence" value="ECO:0007669"/>
    <property type="project" value="TreeGrafter"/>
</dbReference>
<feature type="domain" description="JmjC" evidence="6">
    <location>
        <begin position="344"/>
        <end position="639"/>
    </location>
</feature>
<reference evidence="7 8" key="1">
    <citation type="submission" date="2022-03" db="EMBL/GenBank/DDBJ databases">
        <authorList>
            <person name="Nunn A."/>
            <person name="Chopra R."/>
            <person name="Nunn A."/>
            <person name="Contreras Garrido A."/>
        </authorList>
    </citation>
    <scope>NUCLEOTIDE SEQUENCE [LARGE SCALE GENOMIC DNA]</scope>
</reference>
<keyword evidence="3" id="KW-0479">Metal-binding</keyword>
<accession>A0AAU9RTR3</accession>
<protein>
    <recommendedName>
        <fullName evidence="6">JmjC domain-containing protein</fullName>
    </recommendedName>
</protein>
<evidence type="ECO:0000256" key="2">
    <source>
        <dbReference type="ARBA" id="ARBA00006801"/>
    </source>
</evidence>
<name>A0AAU9RTR3_THLAR</name>
<dbReference type="SUPFAM" id="SSF51197">
    <property type="entry name" value="Clavaminate synthase-like"/>
    <property type="match status" value="1"/>
</dbReference>
<dbReference type="GO" id="GO:0000118">
    <property type="term" value="C:histone deacetylase complex"/>
    <property type="evidence" value="ECO:0007669"/>
    <property type="project" value="TreeGrafter"/>
</dbReference>
<dbReference type="Gene3D" id="2.60.120.650">
    <property type="entry name" value="Cupin"/>
    <property type="match status" value="1"/>
</dbReference>
<comment type="similarity">
    <text evidence="2">Belongs to the JARID1 histone demethylase family.</text>
</comment>
<feature type="coiled-coil region" evidence="5">
    <location>
        <begin position="652"/>
        <end position="687"/>
    </location>
</feature>
<evidence type="ECO:0000313" key="8">
    <source>
        <dbReference type="Proteomes" id="UP000836841"/>
    </source>
</evidence>
<comment type="subcellular location">
    <subcellularLocation>
        <location evidence="1">Nucleus</location>
    </subcellularLocation>
</comment>
<dbReference type="GO" id="GO:0003712">
    <property type="term" value="F:transcription coregulator activity"/>
    <property type="evidence" value="ECO:0007669"/>
    <property type="project" value="TreeGrafter"/>
</dbReference>
<dbReference type="InterPro" id="IPR003347">
    <property type="entry name" value="JmjC_dom"/>
</dbReference>
<evidence type="ECO:0000256" key="5">
    <source>
        <dbReference type="SAM" id="Coils"/>
    </source>
</evidence>
<organism evidence="7 8">
    <name type="scientific">Thlaspi arvense</name>
    <name type="common">Field penny-cress</name>
    <dbReference type="NCBI Taxonomy" id="13288"/>
    <lineage>
        <taxon>Eukaryota</taxon>
        <taxon>Viridiplantae</taxon>
        <taxon>Streptophyta</taxon>
        <taxon>Embryophyta</taxon>
        <taxon>Tracheophyta</taxon>
        <taxon>Spermatophyta</taxon>
        <taxon>Magnoliopsida</taxon>
        <taxon>eudicotyledons</taxon>
        <taxon>Gunneridae</taxon>
        <taxon>Pentapetalae</taxon>
        <taxon>rosids</taxon>
        <taxon>malvids</taxon>
        <taxon>Brassicales</taxon>
        <taxon>Brassicaceae</taxon>
        <taxon>Thlaspideae</taxon>
        <taxon>Thlaspi</taxon>
    </lineage>
</organism>
<dbReference type="EMBL" id="OU466859">
    <property type="protein sequence ID" value="CAH2051299.1"/>
    <property type="molecule type" value="Genomic_DNA"/>
</dbReference>
<gene>
    <name evidence="7" type="ORF">TAV2_LOCUS11542</name>
</gene>
<evidence type="ECO:0000313" key="7">
    <source>
        <dbReference type="EMBL" id="CAH2051299.1"/>
    </source>
</evidence>
<dbReference type="GO" id="GO:0032454">
    <property type="term" value="F:histone H3K9 demethylase activity"/>
    <property type="evidence" value="ECO:0007669"/>
    <property type="project" value="InterPro"/>
</dbReference>
<proteinExistence type="inferred from homology"/>
<keyword evidence="5" id="KW-0175">Coiled coil</keyword>
<evidence type="ECO:0000256" key="3">
    <source>
        <dbReference type="ARBA" id="ARBA00022723"/>
    </source>
</evidence>
<sequence>MVSIHIYLTRRMSFKNVLFDEKFSFVFLSSKTSKSNLTIPERRHHLEYLITLMLPFLNMLFEAQKQEIEVEAKIQVITAILQFLTCTDAAQSANCCQEIRQRFFCAQPEMKLQYADKDYLYIHGFNAVKPSSTSDHGGKEEPNQSVKWHAGYNRRITCAPKELGGCGRHSILELKRIFTPTWMSDLKQKAEAFRASYKKSPRMSNYRCPGLKTDMKRKAASRKSSDNYLFSPGSIDVLKEEEHLHFQEHWAKGEPVIVRDTLENTPGLSWEPDVMAIDCLANCEVDISARDFFDGYRIGRTYDNLWPEMLKLTNWPPSNKFQDLLPRHCDEFISALPFHEYSNPRTGILNIATKLPDELLKVDMGPKTYIAYGIPYELGRGDSVTKLHCDMSDAVNILTHTAEVTLSKEQKSVVQNLKQRHKDQDELGGNVIIGCFSQEKENEPAVAEILSSLKQIHKDRNKLEDNGIIGCCSQEEEEEPNVPEILSYESEQNHEETGSAKWDIFRREDVPKLEEYPVTKVYHPIHDQSCYLIIEHKRKLKAEFGIEPWTFLQTLREAVFIPAGCPHQVWNLKKGQMIERTVGGLSTTHSQTIWLLDYLPSLEFFGDLIRNAESKTKVAVGFVSPENIHECLRLTEEFHQLPKEHRGRVEKLEYHERLIEQYQERLIQQYQERLIQHQERLIRERRKKCCSCTAEERKLDYGLGVRFIIDCVLLYSLGREPEIDKSLNYHSKINFLQDVEKAVGKEVWDHICNSSLGIVVRFIENKFSWSSKVVENLLVKQLFCEKKYEIWCLFGSTTARLFLSEFKIITGLNYAPLPKENDNEIDVGNDVHKELWAKI</sequence>
<dbReference type="PANTHER" id="PTHR12549:SF59">
    <property type="entry name" value="LYSINE-SPECIFIC DEMETHYLASE JMJ29"/>
    <property type="match status" value="1"/>
</dbReference>
<dbReference type="GO" id="GO:0046872">
    <property type="term" value="F:metal ion binding"/>
    <property type="evidence" value="ECO:0007669"/>
    <property type="project" value="UniProtKB-KW"/>
</dbReference>
<keyword evidence="8" id="KW-1185">Reference proteome</keyword>
<dbReference type="AlphaFoldDB" id="A0AAU9RTR3"/>
<dbReference type="PANTHER" id="PTHR12549">
    <property type="entry name" value="JMJC DOMAIN-CONTAINING HISTONE DEMETHYLATION PROTEIN"/>
    <property type="match status" value="1"/>
</dbReference>
<dbReference type="GO" id="GO:0006357">
    <property type="term" value="P:regulation of transcription by RNA polymerase II"/>
    <property type="evidence" value="ECO:0007669"/>
    <property type="project" value="TreeGrafter"/>
</dbReference>
<evidence type="ECO:0000256" key="1">
    <source>
        <dbReference type="ARBA" id="ARBA00004123"/>
    </source>
</evidence>
<dbReference type="InterPro" id="IPR045109">
    <property type="entry name" value="LSDs-like"/>
</dbReference>
<keyword evidence="4" id="KW-0539">Nucleus</keyword>
<dbReference type="SMART" id="SM00558">
    <property type="entry name" value="JmjC"/>
    <property type="match status" value="1"/>
</dbReference>
<dbReference type="Pfam" id="PF02373">
    <property type="entry name" value="JmjC"/>
    <property type="match status" value="1"/>
</dbReference>